<dbReference type="InterPro" id="IPR036397">
    <property type="entry name" value="RNaseH_sf"/>
</dbReference>
<dbReference type="Gene3D" id="3.30.420.10">
    <property type="entry name" value="Ribonuclease H-like superfamily/Ribonuclease H"/>
    <property type="match status" value="1"/>
</dbReference>
<evidence type="ECO:0000313" key="4">
    <source>
        <dbReference type="Proteomes" id="UP001151760"/>
    </source>
</evidence>
<feature type="domain" description="Integrase catalytic" evidence="2">
    <location>
        <begin position="336"/>
        <end position="423"/>
    </location>
</feature>
<evidence type="ECO:0000313" key="3">
    <source>
        <dbReference type="EMBL" id="GJS93925.1"/>
    </source>
</evidence>
<reference evidence="3" key="2">
    <citation type="submission" date="2022-01" db="EMBL/GenBank/DDBJ databases">
        <authorList>
            <person name="Yamashiro T."/>
            <person name="Shiraishi A."/>
            <person name="Satake H."/>
            <person name="Nakayama K."/>
        </authorList>
    </citation>
    <scope>NUCLEOTIDE SEQUENCE</scope>
</reference>
<name>A0ABQ4ZY82_9ASTR</name>
<dbReference type="Proteomes" id="UP001151760">
    <property type="component" value="Unassembled WGS sequence"/>
</dbReference>
<dbReference type="InterPro" id="IPR039537">
    <property type="entry name" value="Retrotran_Ty1/copia-like"/>
</dbReference>
<sequence>MNEDTIKKDIKKIETINIELDHKSVEISDLNASLQEKVLEITTLKDDLRKLKGKALVDNVVTKHSIDPEMLKIDVESLTPKLLNKKTAHSAYLSTLGKKLRRIPSTVLADLNFRQYKEIVNDSANTNIPSLIRILKLNVLSNDMCVLDFINNDMCVLDFINNVNARVKSKSVKKSSKRKVWKPTGKVFTNIDTSGDLLKSKTNVPDSKSKVPKSISANKKEPSQSWGSIVFDVPSSSLNEMQVLANLENDHVAKIVGYGDFLDWAKFEKVHLCSACAMGKRKKKPYKPKSEDTNQEKLYLLHMDLCGLMRVASVNGNKYILAIVDDYSQFTWVNCLRSDKGLEFVNQTLREYYEKVGISYETSVARSRQQNGVVERRNHMLIEAAHTMLIYAKDPVDRPTPEVIALIAEVVAPDPAASTGSHS</sequence>
<dbReference type="PANTHER" id="PTHR42648">
    <property type="entry name" value="TRANSPOSASE, PUTATIVE-RELATED"/>
    <property type="match status" value="1"/>
</dbReference>
<feature type="region of interest" description="Disordered" evidence="1">
    <location>
        <begin position="199"/>
        <end position="221"/>
    </location>
</feature>
<dbReference type="InterPro" id="IPR012337">
    <property type="entry name" value="RNaseH-like_sf"/>
</dbReference>
<gene>
    <name evidence="3" type="ORF">Tco_0800893</name>
</gene>
<evidence type="ECO:0000256" key="1">
    <source>
        <dbReference type="SAM" id="MobiDB-lite"/>
    </source>
</evidence>
<reference evidence="3" key="1">
    <citation type="journal article" date="2022" name="Int. J. Mol. Sci.">
        <title>Draft Genome of Tanacetum Coccineum: Genomic Comparison of Closely Related Tanacetum-Family Plants.</title>
        <authorList>
            <person name="Yamashiro T."/>
            <person name="Shiraishi A."/>
            <person name="Nakayama K."/>
            <person name="Satake H."/>
        </authorList>
    </citation>
    <scope>NUCLEOTIDE SEQUENCE</scope>
</reference>
<dbReference type="EMBL" id="BQNB010011693">
    <property type="protein sequence ID" value="GJS93925.1"/>
    <property type="molecule type" value="Genomic_DNA"/>
</dbReference>
<accession>A0ABQ4ZY82</accession>
<dbReference type="InterPro" id="IPR001584">
    <property type="entry name" value="Integrase_cat-core"/>
</dbReference>
<dbReference type="PANTHER" id="PTHR42648:SF21">
    <property type="entry name" value="CYSTEINE-RICH RLK (RECEPTOR-LIKE PROTEIN KINASE) 8"/>
    <property type="match status" value="1"/>
</dbReference>
<keyword evidence="4" id="KW-1185">Reference proteome</keyword>
<proteinExistence type="predicted"/>
<protein>
    <submittedName>
        <fullName evidence="3">Retrovirus-related pol polyprotein from transposon TNT 1-94</fullName>
    </submittedName>
</protein>
<dbReference type="SUPFAM" id="SSF53098">
    <property type="entry name" value="Ribonuclease H-like"/>
    <property type="match status" value="1"/>
</dbReference>
<comment type="caution">
    <text evidence="3">The sequence shown here is derived from an EMBL/GenBank/DDBJ whole genome shotgun (WGS) entry which is preliminary data.</text>
</comment>
<evidence type="ECO:0000259" key="2">
    <source>
        <dbReference type="PROSITE" id="PS50994"/>
    </source>
</evidence>
<dbReference type="PROSITE" id="PS50994">
    <property type="entry name" value="INTEGRASE"/>
    <property type="match status" value="1"/>
</dbReference>
<organism evidence="3 4">
    <name type="scientific">Tanacetum coccineum</name>
    <dbReference type="NCBI Taxonomy" id="301880"/>
    <lineage>
        <taxon>Eukaryota</taxon>
        <taxon>Viridiplantae</taxon>
        <taxon>Streptophyta</taxon>
        <taxon>Embryophyta</taxon>
        <taxon>Tracheophyta</taxon>
        <taxon>Spermatophyta</taxon>
        <taxon>Magnoliopsida</taxon>
        <taxon>eudicotyledons</taxon>
        <taxon>Gunneridae</taxon>
        <taxon>Pentapetalae</taxon>
        <taxon>asterids</taxon>
        <taxon>campanulids</taxon>
        <taxon>Asterales</taxon>
        <taxon>Asteraceae</taxon>
        <taxon>Asteroideae</taxon>
        <taxon>Anthemideae</taxon>
        <taxon>Anthemidinae</taxon>
        <taxon>Tanacetum</taxon>
    </lineage>
</organism>